<accession>A0A183BB32</accession>
<dbReference type="PANTHER" id="PTHR13809">
    <property type="entry name" value="GUANINE NUCLEOTIDE-BINDING PROTEIN GAMMA SUBUNIT"/>
    <property type="match status" value="1"/>
</dbReference>
<dbReference type="OrthoDB" id="6264244at2759"/>
<evidence type="ECO:0000256" key="1">
    <source>
        <dbReference type="ARBA" id="ARBA00004236"/>
    </source>
</evidence>
<dbReference type="SMART" id="SM01224">
    <property type="entry name" value="G_gamma"/>
    <property type="match status" value="1"/>
</dbReference>
<name>A0A183BB32_9TREM</name>
<reference evidence="9" key="1">
    <citation type="submission" date="2016-06" db="UniProtKB">
        <authorList>
            <consortium name="WormBaseParasite"/>
        </authorList>
    </citation>
    <scope>IDENTIFICATION</scope>
</reference>
<dbReference type="Gene3D" id="4.10.260.10">
    <property type="entry name" value="Transducin (heterotrimeric G protein), gamma chain"/>
    <property type="match status" value="1"/>
</dbReference>
<evidence type="ECO:0000259" key="6">
    <source>
        <dbReference type="PROSITE" id="PS50058"/>
    </source>
</evidence>
<sequence length="67" mass="8105">MNRMVELENKRREVYDLRIHYSLQRHKVSASLKDLIDYCQQNTASDPLINRVKDNPFVEKKWLCELI</sequence>
<proteinExistence type="inferred from homology"/>
<evidence type="ECO:0000313" key="8">
    <source>
        <dbReference type="Proteomes" id="UP000272942"/>
    </source>
</evidence>
<keyword evidence="4" id="KW-0472">Membrane</keyword>
<reference evidence="7 8" key="2">
    <citation type="submission" date="2018-11" db="EMBL/GenBank/DDBJ databases">
        <authorList>
            <consortium name="Pathogen Informatics"/>
        </authorList>
    </citation>
    <scope>NUCLEOTIDE SEQUENCE [LARGE SCALE GENOMIC DNA]</scope>
    <source>
        <strain evidence="7 8">Egypt</strain>
    </source>
</reference>
<dbReference type="InterPro" id="IPR015898">
    <property type="entry name" value="G-protein_gamma-like_dom"/>
</dbReference>
<evidence type="ECO:0000313" key="9">
    <source>
        <dbReference type="WBParaSite" id="ECPE_0001646001-mRNA-1"/>
    </source>
</evidence>
<dbReference type="InterPro" id="IPR036284">
    <property type="entry name" value="GGL_sf"/>
</dbReference>
<dbReference type="EMBL" id="UZAN01064234">
    <property type="protein sequence ID" value="VDP93689.1"/>
    <property type="molecule type" value="Genomic_DNA"/>
</dbReference>
<dbReference type="SUPFAM" id="SSF48670">
    <property type="entry name" value="Transducin (heterotrimeric G protein), gamma chain"/>
    <property type="match status" value="1"/>
</dbReference>
<dbReference type="GO" id="GO:0005834">
    <property type="term" value="C:heterotrimeric G-protein complex"/>
    <property type="evidence" value="ECO:0007669"/>
    <property type="project" value="InterPro"/>
</dbReference>
<dbReference type="AlphaFoldDB" id="A0A183BB32"/>
<evidence type="ECO:0000313" key="7">
    <source>
        <dbReference type="EMBL" id="VDP93689.1"/>
    </source>
</evidence>
<dbReference type="GO" id="GO:0007186">
    <property type="term" value="P:G protein-coupled receptor signaling pathway"/>
    <property type="evidence" value="ECO:0007669"/>
    <property type="project" value="InterPro"/>
</dbReference>
<evidence type="ECO:0000256" key="3">
    <source>
        <dbReference type="ARBA" id="ARBA00022475"/>
    </source>
</evidence>
<comment type="subcellular location">
    <subcellularLocation>
        <location evidence="1">Cell membrane</location>
    </subcellularLocation>
</comment>
<feature type="domain" description="G protein gamma" evidence="6">
    <location>
        <begin position="1"/>
        <end position="67"/>
    </location>
</feature>
<keyword evidence="3" id="KW-1003">Cell membrane</keyword>
<evidence type="ECO:0000256" key="5">
    <source>
        <dbReference type="ARBA" id="ARBA00023224"/>
    </source>
</evidence>
<protein>
    <submittedName>
        <fullName evidence="9">G protein gamma domain-containing protein</fullName>
    </submittedName>
</protein>
<dbReference type="SMART" id="SM00224">
    <property type="entry name" value="GGL"/>
    <property type="match status" value="1"/>
</dbReference>
<organism evidence="9">
    <name type="scientific">Echinostoma caproni</name>
    <dbReference type="NCBI Taxonomy" id="27848"/>
    <lineage>
        <taxon>Eukaryota</taxon>
        <taxon>Metazoa</taxon>
        <taxon>Spiralia</taxon>
        <taxon>Lophotrochozoa</taxon>
        <taxon>Platyhelminthes</taxon>
        <taxon>Trematoda</taxon>
        <taxon>Digenea</taxon>
        <taxon>Plagiorchiida</taxon>
        <taxon>Echinostomata</taxon>
        <taxon>Echinostomatoidea</taxon>
        <taxon>Echinostomatidae</taxon>
        <taxon>Echinostoma</taxon>
    </lineage>
</organism>
<dbReference type="Proteomes" id="UP000272942">
    <property type="component" value="Unassembled WGS sequence"/>
</dbReference>
<evidence type="ECO:0000256" key="4">
    <source>
        <dbReference type="ARBA" id="ARBA00023136"/>
    </source>
</evidence>
<keyword evidence="8" id="KW-1185">Reference proteome</keyword>
<dbReference type="PROSITE" id="PS50058">
    <property type="entry name" value="G_PROTEIN_GAMMA"/>
    <property type="match status" value="1"/>
</dbReference>
<dbReference type="GO" id="GO:0031681">
    <property type="term" value="F:G-protein beta-subunit binding"/>
    <property type="evidence" value="ECO:0007669"/>
    <property type="project" value="InterPro"/>
</dbReference>
<evidence type="ECO:0000256" key="2">
    <source>
        <dbReference type="ARBA" id="ARBA00007431"/>
    </source>
</evidence>
<dbReference type="Pfam" id="PF00631">
    <property type="entry name" value="G-gamma"/>
    <property type="match status" value="1"/>
</dbReference>
<dbReference type="InterPro" id="IPR001770">
    <property type="entry name" value="G-protein_gamma"/>
</dbReference>
<keyword evidence="5" id="KW-0807">Transducer</keyword>
<dbReference type="WBParaSite" id="ECPE_0001646001-mRNA-1">
    <property type="protein sequence ID" value="ECPE_0001646001-mRNA-1"/>
    <property type="gene ID" value="ECPE_0001646001"/>
</dbReference>
<gene>
    <name evidence="7" type="ORF">ECPE_LOCUS16417</name>
</gene>
<comment type="similarity">
    <text evidence="2">Belongs to the G protein gamma family.</text>
</comment>